<evidence type="ECO:0000313" key="4">
    <source>
        <dbReference type="Proteomes" id="UP000234881"/>
    </source>
</evidence>
<dbReference type="PANTHER" id="PTHR33375:SF7">
    <property type="entry name" value="CHROMOSOME 2-PARTITIONING PROTEIN PARB-RELATED"/>
    <property type="match status" value="1"/>
</dbReference>
<dbReference type="GO" id="GO:0005694">
    <property type="term" value="C:chromosome"/>
    <property type="evidence" value="ECO:0007669"/>
    <property type="project" value="TreeGrafter"/>
</dbReference>
<proteinExistence type="inferred from homology"/>
<dbReference type="EMBL" id="PKUQ01000025">
    <property type="protein sequence ID" value="PLW76583.1"/>
    <property type="molecule type" value="Genomic_DNA"/>
</dbReference>
<protein>
    <submittedName>
        <fullName evidence="3">Plasmid stabilization protein</fullName>
    </submittedName>
</protein>
<evidence type="ECO:0000259" key="2">
    <source>
        <dbReference type="SMART" id="SM00470"/>
    </source>
</evidence>
<comment type="similarity">
    <text evidence="1">Belongs to the ParB family.</text>
</comment>
<dbReference type="Gene3D" id="3.90.1530.30">
    <property type="match status" value="1"/>
</dbReference>
<dbReference type="AlphaFoldDB" id="A0A2N5XQ07"/>
<dbReference type="GO" id="GO:0007059">
    <property type="term" value="P:chromosome segregation"/>
    <property type="evidence" value="ECO:0007669"/>
    <property type="project" value="TreeGrafter"/>
</dbReference>
<dbReference type="Pfam" id="PF02195">
    <property type="entry name" value="ParB_N"/>
    <property type="match status" value="1"/>
</dbReference>
<accession>A0A2N5XQ07</accession>
<dbReference type="Proteomes" id="UP000234881">
    <property type="component" value="Unassembled WGS sequence"/>
</dbReference>
<dbReference type="SUPFAM" id="SSF109709">
    <property type="entry name" value="KorB DNA-binding domain-like"/>
    <property type="match status" value="1"/>
</dbReference>
<dbReference type="InterPro" id="IPR041468">
    <property type="entry name" value="HTH_ParB/Spo0J"/>
</dbReference>
<dbReference type="GO" id="GO:0003677">
    <property type="term" value="F:DNA binding"/>
    <property type="evidence" value="ECO:0007669"/>
    <property type="project" value="InterPro"/>
</dbReference>
<dbReference type="NCBIfam" id="TIGR00180">
    <property type="entry name" value="parB_part"/>
    <property type="match status" value="1"/>
</dbReference>
<evidence type="ECO:0000256" key="1">
    <source>
        <dbReference type="ARBA" id="ARBA00006295"/>
    </source>
</evidence>
<dbReference type="Gene3D" id="1.10.10.2830">
    <property type="match status" value="1"/>
</dbReference>
<organism evidence="3 4">
    <name type="scientific">Cohaesibacter celericrescens</name>
    <dbReference type="NCBI Taxonomy" id="2067669"/>
    <lineage>
        <taxon>Bacteria</taxon>
        <taxon>Pseudomonadati</taxon>
        <taxon>Pseudomonadota</taxon>
        <taxon>Alphaproteobacteria</taxon>
        <taxon>Hyphomicrobiales</taxon>
        <taxon>Cohaesibacteraceae</taxon>
    </lineage>
</organism>
<name>A0A2N5XQ07_9HYPH</name>
<dbReference type="SMART" id="SM00470">
    <property type="entry name" value="ParB"/>
    <property type="match status" value="1"/>
</dbReference>
<keyword evidence="4" id="KW-1185">Reference proteome</keyword>
<dbReference type="OrthoDB" id="9813122at2"/>
<dbReference type="InterPro" id="IPR036086">
    <property type="entry name" value="ParB/Sulfiredoxin_sf"/>
</dbReference>
<dbReference type="RefSeq" id="WP_146006469.1">
    <property type="nucleotide sequence ID" value="NZ_PKUQ01000025.1"/>
</dbReference>
<dbReference type="InterPro" id="IPR050336">
    <property type="entry name" value="Chromosome_partition/occlusion"/>
</dbReference>
<gene>
    <name evidence="3" type="ORF">C0081_13830</name>
</gene>
<dbReference type="InterPro" id="IPR003115">
    <property type="entry name" value="ParB_N"/>
</dbReference>
<feature type="domain" description="ParB-like N-terminal" evidence="2">
    <location>
        <begin position="8"/>
        <end position="106"/>
    </location>
</feature>
<dbReference type="InterPro" id="IPR004437">
    <property type="entry name" value="ParB/RepB/Spo0J"/>
</dbReference>
<dbReference type="SUPFAM" id="SSF110849">
    <property type="entry name" value="ParB/Sulfiredoxin"/>
    <property type="match status" value="1"/>
</dbReference>
<comment type="caution">
    <text evidence="3">The sequence shown here is derived from an EMBL/GenBank/DDBJ whole genome shotgun (WGS) entry which is preliminary data.</text>
</comment>
<feature type="non-terminal residue" evidence="3">
    <location>
        <position position="364"/>
    </location>
</feature>
<dbReference type="PANTHER" id="PTHR33375">
    <property type="entry name" value="CHROMOSOME-PARTITIONING PROTEIN PARB-RELATED"/>
    <property type="match status" value="1"/>
</dbReference>
<reference evidence="3 4" key="1">
    <citation type="submission" date="2018-01" db="EMBL/GenBank/DDBJ databases">
        <title>The draft genome sequence of Cohaesibacter sp. H1304.</title>
        <authorList>
            <person name="Wang N.-N."/>
            <person name="Du Z.-J."/>
        </authorList>
    </citation>
    <scope>NUCLEOTIDE SEQUENCE [LARGE SCALE GENOMIC DNA]</scope>
    <source>
        <strain evidence="3 4">H1304</strain>
    </source>
</reference>
<evidence type="ECO:0000313" key="3">
    <source>
        <dbReference type="EMBL" id="PLW76583.1"/>
    </source>
</evidence>
<sequence>MSKKSEIKSIPTFPLSKLVLSDINPRQIVDETEVEALAQSIKACGLIQNLVGISEGENIGIVAGGRRLRALQLLLETKEIIASFPVAVRVAENEEQALEWANAENTARKDLNPSEEIKAYRIMQEKGFSVEKIAIAFAKTVRHVKGRLRLANLAECILDALAQGDVTLDIASVYTITDDQEKQTETFNRLNGSWGGDQEHTIKNSLMAEANTADDRRTQFVGREAYEAAGGKIREDLFGEDVYFLDTIILDRLVDEKLEQVRQDVLAKGWKWIQANVDLVPYQERELNTFIQPTRPELNDQQSARLEALKQADRNDQAKPNELKELQALLDYTKPVYLSVDMDFAGGYVSIGHDGQPRLDLGYI</sequence>
<dbReference type="Pfam" id="PF17762">
    <property type="entry name" value="HTH_ParB"/>
    <property type="match status" value="1"/>
</dbReference>